<keyword evidence="2" id="KW-0732">Signal</keyword>
<dbReference type="OrthoDB" id="4335009at2"/>
<feature type="region of interest" description="Disordered" evidence="1">
    <location>
        <begin position="313"/>
        <end position="340"/>
    </location>
</feature>
<reference evidence="3 4" key="1">
    <citation type="submission" date="2019-06" db="EMBL/GenBank/DDBJ databases">
        <title>Sequencing the genomes of 1000 actinobacteria strains.</title>
        <authorList>
            <person name="Klenk H.-P."/>
        </authorList>
    </citation>
    <scope>NUCLEOTIDE SEQUENCE [LARGE SCALE GENOMIC DNA]</scope>
    <source>
        <strain evidence="3 4">DSM 41929</strain>
    </source>
</reference>
<feature type="signal peptide" evidence="2">
    <location>
        <begin position="1"/>
        <end position="34"/>
    </location>
</feature>
<keyword evidence="4" id="KW-1185">Reference proteome</keyword>
<comment type="caution">
    <text evidence="3">The sequence shown here is derived from an EMBL/GenBank/DDBJ whole genome shotgun (WGS) entry which is preliminary data.</text>
</comment>
<sequence>MSLTRPTARRLGLLCAATAAALVPVVGAVPAAMAAPAAIAAAHQGAVARQNPGGTMVRTEQLASGGGFVEIYRVSASHYWGRIITYYGTSVIDAKGETVALQDNGEYTFLTPQGHFGDWIAVSGKNQFRGPGTFTISRGYTAIVEQTGKNQWRAKLKRPAGGAFLTLQTHAVDDGHGGLSNVYAGEEIVDPGGKAIYVVLSADGIITSFDPQAATGGEPPADKCTATRVQSIGAGTLAHMSNRPSGPRVSFTSVYDDGKERPVLMPLDKNHPSLPADAGILARITGANTAAPELVTRVEGGKGAPETVTAFPAIPKGCRGTGTGTSTVSGTSGLPERTAR</sequence>
<accession>A0A542TJA7</accession>
<evidence type="ECO:0000313" key="3">
    <source>
        <dbReference type="EMBL" id="TQK86915.1"/>
    </source>
</evidence>
<name>A0A542TJA7_9ACTN</name>
<evidence type="ECO:0000256" key="2">
    <source>
        <dbReference type="SAM" id="SignalP"/>
    </source>
</evidence>
<evidence type="ECO:0000256" key="1">
    <source>
        <dbReference type="SAM" id="MobiDB-lite"/>
    </source>
</evidence>
<gene>
    <name evidence="3" type="ORF">FB563_7076</name>
</gene>
<feature type="compositionally biased region" description="Low complexity" evidence="1">
    <location>
        <begin position="324"/>
        <end position="333"/>
    </location>
</feature>
<dbReference type="AlphaFoldDB" id="A0A542TJA7"/>
<dbReference type="Proteomes" id="UP000318103">
    <property type="component" value="Unassembled WGS sequence"/>
</dbReference>
<protein>
    <submittedName>
        <fullName evidence="3">Uncharacterized protein</fullName>
    </submittedName>
</protein>
<organism evidence="3 4">
    <name type="scientific">Streptomyces puniciscabiei</name>
    <dbReference type="NCBI Taxonomy" id="164348"/>
    <lineage>
        <taxon>Bacteria</taxon>
        <taxon>Bacillati</taxon>
        <taxon>Actinomycetota</taxon>
        <taxon>Actinomycetes</taxon>
        <taxon>Kitasatosporales</taxon>
        <taxon>Streptomycetaceae</taxon>
        <taxon>Streptomyces</taxon>
    </lineage>
</organism>
<dbReference type="EMBL" id="VFNX01000002">
    <property type="protein sequence ID" value="TQK86915.1"/>
    <property type="molecule type" value="Genomic_DNA"/>
</dbReference>
<evidence type="ECO:0000313" key="4">
    <source>
        <dbReference type="Proteomes" id="UP000318103"/>
    </source>
</evidence>
<dbReference type="RefSeq" id="WP_055708328.1">
    <property type="nucleotide sequence ID" value="NZ_JBPJFI010000002.1"/>
</dbReference>
<feature type="chain" id="PRO_5022193046" evidence="2">
    <location>
        <begin position="35"/>
        <end position="340"/>
    </location>
</feature>
<proteinExistence type="predicted"/>